<dbReference type="EMBL" id="JASVWF010000007">
    <property type="protein sequence ID" value="MDL5159393.1"/>
    <property type="molecule type" value="Genomic_DNA"/>
</dbReference>
<gene>
    <name evidence="2" type="ORF">QRT03_25730</name>
</gene>
<sequence>MKLARDVAMLLGGLGLSFYETVISPEPREVILALAALMLGLPASLISDRAFVKLTGKLGPQEPPPEDDEKTDELAKP</sequence>
<name>A0ABT7MFF2_9PSEU</name>
<evidence type="ECO:0000256" key="1">
    <source>
        <dbReference type="SAM" id="MobiDB-lite"/>
    </source>
</evidence>
<dbReference type="Proteomes" id="UP001231924">
    <property type="component" value="Unassembled WGS sequence"/>
</dbReference>
<accession>A0ABT7MFF2</accession>
<organism evidence="2 3">
    <name type="scientific">Actinomycetospora termitidis</name>
    <dbReference type="NCBI Taxonomy" id="3053470"/>
    <lineage>
        <taxon>Bacteria</taxon>
        <taxon>Bacillati</taxon>
        <taxon>Actinomycetota</taxon>
        <taxon>Actinomycetes</taxon>
        <taxon>Pseudonocardiales</taxon>
        <taxon>Pseudonocardiaceae</taxon>
        <taxon>Actinomycetospora</taxon>
    </lineage>
</organism>
<evidence type="ECO:0008006" key="4">
    <source>
        <dbReference type="Google" id="ProtNLM"/>
    </source>
</evidence>
<reference evidence="2 3" key="1">
    <citation type="submission" date="2023-06" db="EMBL/GenBank/DDBJ databases">
        <title>Actinomycetospora Odt1-22.</title>
        <authorList>
            <person name="Supong K."/>
        </authorList>
    </citation>
    <scope>NUCLEOTIDE SEQUENCE [LARGE SCALE GENOMIC DNA]</scope>
    <source>
        <strain evidence="2 3">Odt1-22</strain>
    </source>
</reference>
<feature type="region of interest" description="Disordered" evidence="1">
    <location>
        <begin position="56"/>
        <end position="77"/>
    </location>
</feature>
<evidence type="ECO:0000313" key="3">
    <source>
        <dbReference type="Proteomes" id="UP001231924"/>
    </source>
</evidence>
<protein>
    <recommendedName>
        <fullName evidence="4">Holin</fullName>
    </recommendedName>
</protein>
<keyword evidence="3" id="KW-1185">Reference proteome</keyword>
<proteinExistence type="predicted"/>
<dbReference type="RefSeq" id="WP_286055981.1">
    <property type="nucleotide sequence ID" value="NZ_JASVWF010000007.1"/>
</dbReference>
<evidence type="ECO:0000313" key="2">
    <source>
        <dbReference type="EMBL" id="MDL5159393.1"/>
    </source>
</evidence>
<comment type="caution">
    <text evidence="2">The sequence shown here is derived from an EMBL/GenBank/DDBJ whole genome shotgun (WGS) entry which is preliminary data.</text>
</comment>